<keyword evidence="3" id="KW-1185">Reference proteome</keyword>
<name>A0A6I4W2H7_9ACTN</name>
<gene>
    <name evidence="2" type="ORF">GQ466_01300</name>
</gene>
<comment type="caution">
    <text evidence="2">The sequence shown here is derived from an EMBL/GenBank/DDBJ whole genome shotgun (WGS) entry which is preliminary data.</text>
</comment>
<feature type="compositionally biased region" description="Low complexity" evidence="1">
    <location>
        <begin position="106"/>
        <end position="119"/>
    </location>
</feature>
<dbReference type="OrthoDB" id="3468003at2"/>
<dbReference type="Proteomes" id="UP000431901">
    <property type="component" value="Unassembled WGS sequence"/>
</dbReference>
<feature type="region of interest" description="Disordered" evidence="1">
    <location>
        <begin position="171"/>
        <end position="204"/>
    </location>
</feature>
<sequence>MGYPGDHGVPGGRTTDRGTPAGAHESGPHGPEQAPFFGAGDEPWRPQQSPAQGAPWDGGGTPPLGAPPVADDLGTPVAGQATRTFTAPSGGFAGGVPEAPQPPSYEQPYQPYESQPYGQGAFGHPSDEPVRPAPPSGGGKGRTPLVVGASAAACLVLVGVGYFGSSLLKDDKKPTVEKSPQAAPTRRVKVTPPVPPLDPVKLRSRATDPKPLTLREVFAKRTFTAGGQKYTRTAWTAGKCATAVGGPAFAAALKKAGCSQALRATFTRKDGKLIGTVGILNLRTEKAARYAERASAVKAAHLVALPGAGPTAKIGKGEALGSAQVKGHYLVLTWVQRPDGKKIPTTYNKVVTTFGQQVIKGSNLGFALAYRETEGRPFRN</sequence>
<dbReference type="AlphaFoldDB" id="A0A6I4W2H7"/>
<organism evidence="2 3">
    <name type="scientific">Actinomadura rayongensis</name>
    <dbReference type="NCBI Taxonomy" id="1429076"/>
    <lineage>
        <taxon>Bacteria</taxon>
        <taxon>Bacillati</taxon>
        <taxon>Actinomycetota</taxon>
        <taxon>Actinomycetes</taxon>
        <taxon>Streptosporangiales</taxon>
        <taxon>Thermomonosporaceae</taxon>
        <taxon>Actinomadura</taxon>
    </lineage>
</organism>
<dbReference type="EMBL" id="WUTW01000001">
    <property type="protein sequence ID" value="MXQ62665.1"/>
    <property type="molecule type" value="Genomic_DNA"/>
</dbReference>
<evidence type="ECO:0000313" key="3">
    <source>
        <dbReference type="Proteomes" id="UP000431901"/>
    </source>
</evidence>
<accession>A0A6I4W2H7</accession>
<evidence type="ECO:0000256" key="1">
    <source>
        <dbReference type="SAM" id="MobiDB-lite"/>
    </source>
</evidence>
<evidence type="ECO:0000313" key="2">
    <source>
        <dbReference type="EMBL" id="MXQ62665.1"/>
    </source>
</evidence>
<reference evidence="2 3" key="1">
    <citation type="submission" date="2019-12" db="EMBL/GenBank/DDBJ databases">
        <title>Nocardia macrotermitis sp. nov. and Nocardia aurantia sp. nov., isolated from the gut of the fungus growing-termite Macrotermes natalensis.</title>
        <authorList>
            <person name="Christine B."/>
            <person name="Rene B."/>
        </authorList>
    </citation>
    <scope>NUCLEOTIDE SEQUENCE [LARGE SCALE GENOMIC DNA]</scope>
    <source>
        <strain evidence="2 3">DSM 102126</strain>
    </source>
</reference>
<feature type="region of interest" description="Disordered" evidence="1">
    <location>
        <begin position="1"/>
        <end position="142"/>
    </location>
</feature>
<dbReference type="RefSeq" id="WP_161100928.1">
    <property type="nucleotide sequence ID" value="NZ_JBHLYI010000009.1"/>
</dbReference>
<protein>
    <submittedName>
        <fullName evidence="2">Uncharacterized protein</fullName>
    </submittedName>
</protein>
<proteinExistence type="predicted"/>